<dbReference type="SMART" id="SM00248">
    <property type="entry name" value="ANK"/>
    <property type="match status" value="2"/>
</dbReference>
<dbReference type="SUPFAM" id="SSF48403">
    <property type="entry name" value="Ankyrin repeat"/>
    <property type="match status" value="1"/>
</dbReference>
<dbReference type="InterPro" id="IPR011990">
    <property type="entry name" value="TPR-like_helical_dom_sf"/>
</dbReference>
<proteinExistence type="predicted"/>
<dbReference type="PROSITE" id="PS50088">
    <property type="entry name" value="ANK_REPEAT"/>
    <property type="match status" value="1"/>
</dbReference>
<evidence type="ECO:0008006" key="9">
    <source>
        <dbReference type="Google" id="ProtNLM"/>
    </source>
</evidence>
<evidence type="ECO:0000313" key="7">
    <source>
        <dbReference type="EMBL" id="GMS91553.1"/>
    </source>
</evidence>
<keyword evidence="4" id="KW-0539">Nucleus</keyword>
<dbReference type="PANTHER" id="PTHR46358:SF1">
    <property type="entry name" value="TONSOKU-LIKE PROTEIN"/>
    <property type="match status" value="1"/>
</dbReference>
<evidence type="ECO:0000256" key="5">
    <source>
        <dbReference type="PROSITE-ProRule" id="PRU00023"/>
    </source>
</evidence>
<dbReference type="PROSITE" id="PS50297">
    <property type="entry name" value="ANK_REP_REGION"/>
    <property type="match status" value="1"/>
</dbReference>
<dbReference type="GO" id="GO:0031297">
    <property type="term" value="P:replication fork processing"/>
    <property type="evidence" value="ECO:0007669"/>
    <property type="project" value="TreeGrafter"/>
</dbReference>
<accession>A0AAV5TBT6</accession>
<dbReference type="Gene3D" id="1.25.40.20">
    <property type="entry name" value="Ankyrin repeat-containing domain"/>
    <property type="match status" value="1"/>
</dbReference>
<name>A0AAV5TBT6_9BILA</name>
<dbReference type="EMBL" id="BTSX01000003">
    <property type="protein sequence ID" value="GMS91553.1"/>
    <property type="molecule type" value="Genomic_DNA"/>
</dbReference>
<gene>
    <name evidence="7" type="ORF">PENTCL1PPCAC_13728</name>
</gene>
<dbReference type="PANTHER" id="PTHR46358">
    <property type="entry name" value="TONSOKU-LIKE PROTEIN"/>
    <property type="match status" value="1"/>
</dbReference>
<feature type="compositionally biased region" description="Acidic residues" evidence="6">
    <location>
        <begin position="470"/>
        <end position="482"/>
    </location>
</feature>
<evidence type="ECO:0000256" key="6">
    <source>
        <dbReference type="SAM" id="MobiDB-lite"/>
    </source>
</evidence>
<keyword evidence="5" id="KW-0040">ANK repeat</keyword>
<evidence type="ECO:0000256" key="4">
    <source>
        <dbReference type="ARBA" id="ARBA00023242"/>
    </source>
</evidence>
<feature type="non-terminal residue" evidence="7">
    <location>
        <position position="1"/>
    </location>
</feature>
<feature type="compositionally biased region" description="Basic and acidic residues" evidence="6">
    <location>
        <begin position="734"/>
        <end position="747"/>
    </location>
</feature>
<feature type="region of interest" description="Disordered" evidence="6">
    <location>
        <begin position="671"/>
        <end position="909"/>
    </location>
</feature>
<dbReference type="Pfam" id="PF00023">
    <property type="entry name" value="Ank"/>
    <property type="match status" value="1"/>
</dbReference>
<keyword evidence="8" id="KW-1185">Reference proteome</keyword>
<dbReference type="SUPFAM" id="SSF48452">
    <property type="entry name" value="TPR-like"/>
    <property type="match status" value="1"/>
</dbReference>
<feature type="region of interest" description="Disordered" evidence="6">
    <location>
        <begin position="462"/>
        <end position="482"/>
    </location>
</feature>
<feature type="repeat" description="ANK" evidence="5">
    <location>
        <begin position="552"/>
        <end position="584"/>
    </location>
</feature>
<reference evidence="7" key="1">
    <citation type="submission" date="2023-10" db="EMBL/GenBank/DDBJ databases">
        <title>Genome assembly of Pristionchus species.</title>
        <authorList>
            <person name="Yoshida K."/>
            <person name="Sommer R.J."/>
        </authorList>
    </citation>
    <scope>NUCLEOTIDE SEQUENCE</scope>
    <source>
        <strain evidence="7">RS0144</strain>
    </source>
</reference>
<dbReference type="InterPro" id="IPR002110">
    <property type="entry name" value="Ankyrin_rpt"/>
</dbReference>
<evidence type="ECO:0000256" key="2">
    <source>
        <dbReference type="ARBA" id="ARBA00022614"/>
    </source>
</evidence>
<dbReference type="InterPro" id="IPR032675">
    <property type="entry name" value="LRR_dom_sf"/>
</dbReference>
<protein>
    <recommendedName>
        <fullName evidence="9">Tonsoku-like protein</fullName>
    </recommendedName>
</protein>
<feature type="compositionally biased region" description="Basic and acidic residues" evidence="6">
    <location>
        <begin position="691"/>
        <end position="713"/>
    </location>
</feature>
<dbReference type="GO" id="GO:0000724">
    <property type="term" value="P:double-strand break repair via homologous recombination"/>
    <property type="evidence" value="ECO:0007669"/>
    <property type="project" value="TreeGrafter"/>
</dbReference>
<comment type="subcellular location">
    <subcellularLocation>
        <location evidence="1">Nucleus</location>
    </subcellularLocation>
</comment>
<feature type="compositionally biased region" description="Acidic residues" evidence="6">
    <location>
        <begin position="748"/>
        <end position="759"/>
    </location>
</feature>
<organism evidence="7 8">
    <name type="scientific">Pristionchus entomophagus</name>
    <dbReference type="NCBI Taxonomy" id="358040"/>
    <lineage>
        <taxon>Eukaryota</taxon>
        <taxon>Metazoa</taxon>
        <taxon>Ecdysozoa</taxon>
        <taxon>Nematoda</taxon>
        <taxon>Chromadorea</taxon>
        <taxon>Rhabditida</taxon>
        <taxon>Rhabditina</taxon>
        <taxon>Diplogasteromorpha</taxon>
        <taxon>Diplogasteroidea</taxon>
        <taxon>Neodiplogasteridae</taxon>
        <taxon>Pristionchus</taxon>
    </lineage>
</organism>
<keyword evidence="2" id="KW-0433">Leucine-rich repeat</keyword>
<dbReference type="InterPro" id="IPR036770">
    <property type="entry name" value="Ankyrin_rpt-contain_sf"/>
</dbReference>
<sequence length="1373" mass="155121">NEEKMKKKDEKIIEDLRKQVDKACNGSNYKKASDLALELAQTLRNHGERERAIDAFKKVITISEIAQVMTDTILGHRGVAELLSELGDEECHAELRRFEKLVEKDPTEHQLMLTVGAYCMLKLYSFDDSNDQLLPRARKYLEKSLSLLNTANIDTSKFLDGDSLTIRKINCHRMLSETACYQGEKEEAEKHSKEAYEHAAGRTKVRFELLRARIDFAWRDKVKAAKDLCALSESMTKEKKIEAHVFLAQAYFEHEKLEEGIETLFNISEALSTKGSAVDQDEREKYSGLLIFGYKARERLKQLQKCSAENDEEGQYCQMDALGDLYSNAGYKNVALKYYGQSLRHASGKLRRDALISCAETAVDLKLFEKAAEHFDQLRLEEITAKMDTSETVASLFEVRLRGNFFKSDSDVIMEIFRLERNGNKFMNSVYNTAAVYFSKKGNKEEAARFRKLEKGFLNAKKGDEKSKDNEEEEDDQKIPDDIDELDDNFILNLMTEQAKQFGKKKLLAKQARKSNQYGESKLIERSREGTLDEVKHLVEKLGANINEADPVGWTPLSEAVAANNFTIVKYLLSKGAMPNSQSKEGWMETDFRGKITPLHEACTNGFHEIARWLLSHKMADILVVTTNEDGWSAADFLADYIKRTKRGDDESEAEYRDKLNNCKDVLEQIKRRQRTQGFPVRTGDPPPPRPKSDDTPRFAKEKEATRRAERSQRTKGAVGEYEEVMTSVGSRSKKTEEESRKKLKEKEEEDLFNASDDEPLIRPSSANNKKRAIVLSDSEEEPEERRESTKENRQRKSLDFDDPNFGLEEDGDERPSSSMKASNGGGSQFKKLSGIEMLMQKKKGKKRSTERGDENGISIVSDDIVEIKQRTEHKRRRQDSESSQSEAGSAVHADRRHSIGSLREQSKDIETASPVGIYRTESRSSLSSFSSASALAFTGVQIVVVRAGRQPEPPFISKAPSDAEIADLPKHIERLRSTIDGETCEWRFQGMAVGTEEKMTLGDLAAMYNQPRLEIECRVKKTLKGDFQSRCDVADRSSPLSTALGNFEKSRTPSLILADGSKYSEKSLEALWQVVEEYAAEKRKENGQWRVESVQIEHFNVPPSALRTLLKLRPRETLSLRFCGLDDRKLEEMAEELAATDLSRLLTLDCSFNPEISSSEVLAKFINGLRGLHTIVLQGLSGIEDGLELMTTLRDLPKLTTLILDENPWLDDHCMAELIRGDNKMGRLNQLKISKVAIRLMLWMTSPEAFKSLRSLNLSENNGISASGWERLGSFIRSNVSLKSLDVRGTTVRPVILEALADRSSDSSNLIFTVSRCSGITASEICRIFGPLMHDDKRIPNLKVVIESEKMDEVRASAPDVVAKLLKAAPPV</sequence>
<dbReference type="InterPro" id="IPR052311">
    <property type="entry name" value="MMS22L-TONSL_complex_comp"/>
</dbReference>
<evidence type="ECO:0000256" key="3">
    <source>
        <dbReference type="ARBA" id="ARBA00022737"/>
    </source>
</evidence>
<comment type="caution">
    <text evidence="7">The sequence shown here is derived from an EMBL/GenBank/DDBJ whole genome shotgun (WGS) entry which is preliminary data.</text>
</comment>
<dbReference type="Gene3D" id="3.80.10.10">
    <property type="entry name" value="Ribonuclease Inhibitor"/>
    <property type="match status" value="1"/>
</dbReference>
<evidence type="ECO:0000256" key="1">
    <source>
        <dbReference type="ARBA" id="ARBA00004123"/>
    </source>
</evidence>
<dbReference type="GO" id="GO:0043596">
    <property type="term" value="C:nuclear replication fork"/>
    <property type="evidence" value="ECO:0007669"/>
    <property type="project" value="TreeGrafter"/>
</dbReference>
<dbReference type="Gene3D" id="1.25.40.10">
    <property type="entry name" value="Tetratricopeptide repeat domain"/>
    <property type="match status" value="1"/>
</dbReference>
<feature type="compositionally biased region" description="Basic and acidic residues" evidence="6">
    <location>
        <begin position="784"/>
        <end position="800"/>
    </location>
</feature>
<evidence type="ECO:0000313" key="8">
    <source>
        <dbReference type="Proteomes" id="UP001432027"/>
    </source>
</evidence>
<dbReference type="Proteomes" id="UP001432027">
    <property type="component" value="Unassembled WGS sequence"/>
</dbReference>
<dbReference type="SUPFAM" id="SSF52047">
    <property type="entry name" value="RNI-like"/>
    <property type="match status" value="1"/>
</dbReference>
<dbReference type="Pfam" id="PF12796">
    <property type="entry name" value="Ank_2"/>
    <property type="match status" value="1"/>
</dbReference>
<keyword evidence="3" id="KW-0677">Repeat</keyword>